<evidence type="ECO:0000313" key="7">
    <source>
        <dbReference type="Proteomes" id="UP000023795"/>
    </source>
</evidence>
<keyword evidence="5" id="KW-0812">Transmembrane</keyword>
<dbReference type="PANTHER" id="PTHR43528">
    <property type="entry name" value="ALPHA-KETOGLUTARATE PERMEASE"/>
    <property type="match status" value="1"/>
</dbReference>
<dbReference type="SUPFAM" id="SSF103473">
    <property type="entry name" value="MFS general substrate transporter"/>
    <property type="match status" value="1"/>
</dbReference>
<dbReference type="PATRIC" id="fig|1230338.3.peg.1254"/>
<dbReference type="AlphaFoldDB" id="L2F6L8"/>
<keyword evidence="7" id="KW-1185">Reference proteome</keyword>
<dbReference type="EMBL" id="ANIN01000002">
    <property type="protein sequence ID" value="ELA08068.1"/>
    <property type="molecule type" value="Genomic_DNA"/>
</dbReference>
<feature type="transmembrane region" description="Helical" evidence="5">
    <location>
        <begin position="6"/>
        <end position="28"/>
    </location>
</feature>
<protein>
    <submittedName>
        <fullName evidence="6">Major facilitator superfamily permease</fullName>
    </submittedName>
</protein>
<keyword evidence="2" id="KW-0813">Transport</keyword>
<dbReference type="InterPro" id="IPR036259">
    <property type="entry name" value="MFS_trans_sf"/>
</dbReference>
<dbReference type="PANTHER" id="PTHR43528:SF1">
    <property type="entry name" value="ALPHA-KETOGLUTARATE PERMEASE"/>
    <property type="match status" value="1"/>
</dbReference>
<evidence type="ECO:0000256" key="2">
    <source>
        <dbReference type="ARBA" id="ARBA00022448"/>
    </source>
</evidence>
<proteinExistence type="predicted"/>
<comment type="caution">
    <text evidence="6">The sequence shown here is derived from an EMBL/GenBank/DDBJ whole genome shotgun (WGS) entry which is preliminary data.</text>
</comment>
<feature type="transmembrane region" description="Helical" evidence="5">
    <location>
        <begin position="40"/>
        <end position="59"/>
    </location>
</feature>
<dbReference type="GO" id="GO:0015293">
    <property type="term" value="F:symporter activity"/>
    <property type="evidence" value="ECO:0007669"/>
    <property type="project" value="UniProtKB-KW"/>
</dbReference>
<dbReference type="STRING" id="1230338.MOMA_05891"/>
<keyword evidence="5" id="KW-1133">Transmembrane helix</keyword>
<name>L2F6L8_9GAMM</name>
<keyword evidence="5" id="KW-0472">Membrane</keyword>
<evidence type="ECO:0000313" key="6">
    <source>
        <dbReference type="EMBL" id="ELA08068.1"/>
    </source>
</evidence>
<keyword evidence="4" id="KW-0769">Symport</keyword>
<gene>
    <name evidence="6" type="ORF">MOMA_05891</name>
</gene>
<dbReference type="GO" id="GO:0005886">
    <property type="term" value="C:plasma membrane"/>
    <property type="evidence" value="ECO:0007669"/>
    <property type="project" value="UniProtKB-SubCell"/>
</dbReference>
<sequence>MLLYYVIFGFFIGVIGVVPSICVGLFPAKVRCTGISMGYNLAYAGTGVLTPIMLGFMITKLTLAPALYLVFLCIGGVIASILLANLHGLYRMENK</sequence>
<dbReference type="InterPro" id="IPR051084">
    <property type="entry name" value="H+-coupled_symporters"/>
</dbReference>
<dbReference type="eggNOG" id="COG0477">
    <property type="taxonomic scope" value="Bacteria"/>
</dbReference>
<comment type="subcellular location">
    <subcellularLocation>
        <location evidence="1">Cell membrane</location>
        <topology evidence="1">Multi-pass membrane protein</topology>
    </subcellularLocation>
</comment>
<feature type="transmembrane region" description="Helical" evidence="5">
    <location>
        <begin position="65"/>
        <end position="86"/>
    </location>
</feature>
<evidence type="ECO:0000256" key="5">
    <source>
        <dbReference type="SAM" id="Phobius"/>
    </source>
</evidence>
<keyword evidence="3" id="KW-1003">Cell membrane</keyword>
<organism evidence="6 7">
    <name type="scientific">Moraxella macacae 0408225</name>
    <dbReference type="NCBI Taxonomy" id="1230338"/>
    <lineage>
        <taxon>Bacteria</taxon>
        <taxon>Pseudomonadati</taxon>
        <taxon>Pseudomonadota</taxon>
        <taxon>Gammaproteobacteria</taxon>
        <taxon>Moraxellales</taxon>
        <taxon>Moraxellaceae</taxon>
        <taxon>Moraxella</taxon>
    </lineage>
</organism>
<reference evidence="6 7" key="1">
    <citation type="journal article" date="2013" name="Genome Announc.">
        <title>Genome Sequence of Moraxella macacae 0408225, a Novel Bacterial Species Isolated from a Cynomolgus Macaque with Epistaxis.</title>
        <authorList>
            <person name="Ladner J.T."/>
            <person name="Whitehouse C.A."/>
            <person name="Koroleva G.I."/>
            <person name="Palacios G.F."/>
        </authorList>
    </citation>
    <scope>NUCLEOTIDE SEQUENCE [LARGE SCALE GENOMIC DNA]</scope>
    <source>
        <strain evidence="6 7">0408225</strain>
    </source>
</reference>
<evidence type="ECO:0000256" key="1">
    <source>
        <dbReference type="ARBA" id="ARBA00004651"/>
    </source>
</evidence>
<accession>L2F6L8</accession>
<evidence type="ECO:0000256" key="4">
    <source>
        <dbReference type="ARBA" id="ARBA00022847"/>
    </source>
</evidence>
<evidence type="ECO:0000256" key="3">
    <source>
        <dbReference type="ARBA" id="ARBA00022475"/>
    </source>
</evidence>
<dbReference type="Proteomes" id="UP000023795">
    <property type="component" value="Unassembled WGS sequence"/>
</dbReference>